<evidence type="ECO:0000313" key="5">
    <source>
        <dbReference type="EMBL" id="TMQ94976.1"/>
    </source>
</evidence>
<organism evidence="5 6">
    <name type="scientific">Actinomadura soli</name>
    <dbReference type="NCBI Taxonomy" id="2508997"/>
    <lineage>
        <taxon>Bacteria</taxon>
        <taxon>Bacillati</taxon>
        <taxon>Actinomycetota</taxon>
        <taxon>Actinomycetes</taxon>
        <taxon>Streptosporangiales</taxon>
        <taxon>Thermomonosporaceae</taxon>
        <taxon>Actinomadura</taxon>
    </lineage>
</organism>
<sequence>MRRGALGPADLSASRPRLVTVKRRRPLQPPPTANQRTGSARRPVGPAPREVVPAMPSVKAGTAGPLTALSPIGLAFAQKAFIVSGGRLLLVRKSASDPFHPGRWEVPGGRLEVEDDLDLDDHIRREVWEEVGLKIDPGPPFHLWQWFMPDRSAIAGGGQIRVVAAARRCRPVTLDATLENQDTGDHLDGCAWVPLPEVSAYDLIPSLRPVMRAFLLAPG</sequence>
<dbReference type="InterPro" id="IPR000086">
    <property type="entry name" value="NUDIX_hydrolase_dom"/>
</dbReference>
<gene>
    <name evidence="5" type="ORF">ETD83_23100</name>
</gene>
<dbReference type="AlphaFoldDB" id="A0A5C4J9T5"/>
<evidence type="ECO:0000256" key="1">
    <source>
        <dbReference type="ARBA" id="ARBA00001946"/>
    </source>
</evidence>
<comment type="cofactor">
    <cofactor evidence="1">
        <name>Mg(2+)</name>
        <dbReference type="ChEBI" id="CHEBI:18420"/>
    </cofactor>
</comment>
<dbReference type="PROSITE" id="PS51462">
    <property type="entry name" value="NUDIX"/>
    <property type="match status" value="1"/>
</dbReference>
<reference evidence="5 6" key="1">
    <citation type="submission" date="2019-05" db="EMBL/GenBank/DDBJ databases">
        <title>Draft genome sequence of Actinomadura sp. 14C53.</title>
        <authorList>
            <person name="Saricaoglu S."/>
            <person name="Isik K."/>
        </authorList>
    </citation>
    <scope>NUCLEOTIDE SEQUENCE [LARGE SCALE GENOMIC DNA]</scope>
    <source>
        <strain evidence="5 6">14C53</strain>
    </source>
</reference>
<dbReference type="Gene3D" id="3.90.79.10">
    <property type="entry name" value="Nucleoside Triphosphate Pyrophosphohydrolase"/>
    <property type="match status" value="1"/>
</dbReference>
<feature type="region of interest" description="Disordered" evidence="3">
    <location>
        <begin position="1"/>
        <end position="52"/>
    </location>
</feature>
<evidence type="ECO:0000313" key="6">
    <source>
        <dbReference type="Proteomes" id="UP000309174"/>
    </source>
</evidence>
<dbReference type="PANTHER" id="PTHR43046">
    <property type="entry name" value="GDP-MANNOSE MANNOSYL HYDROLASE"/>
    <property type="match status" value="1"/>
</dbReference>
<evidence type="ECO:0000256" key="2">
    <source>
        <dbReference type="ARBA" id="ARBA00022801"/>
    </source>
</evidence>
<evidence type="ECO:0000259" key="4">
    <source>
        <dbReference type="PROSITE" id="PS51462"/>
    </source>
</evidence>
<comment type="caution">
    <text evidence="5">The sequence shown here is derived from an EMBL/GenBank/DDBJ whole genome shotgun (WGS) entry which is preliminary data.</text>
</comment>
<dbReference type="Proteomes" id="UP000309174">
    <property type="component" value="Unassembled WGS sequence"/>
</dbReference>
<name>A0A5C4J9T5_9ACTN</name>
<accession>A0A5C4J9T5</accession>
<keyword evidence="2 5" id="KW-0378">Hydrolase</keyword>
<keyword evidence="6" id="KW-1185">Reference proteome</keyword>
<dbReference type="EMBL" id="VCKW01000124">
    <property type="protein sequence ID" value="TMQ94976.1"/>
    <property type="molecule type" value="Genomic_DNA"/>
</dbReference>
<proteinExistence type="predicted"/>
<dbReference type="SUPFAM" id="SSF55811">
    <property type="entry name" value="Nudix"/>
    <property type="match status" value="1"/>
</dbReference>
<dbReference type="Pfam" id="PF00293">
    <property type="entry name" value="NUDIX"/>
    <property type="match status" value="1"/>
</dbReference>
<dbReference type="OrthoDB" id="9814308at2"/>
<evidence type="ECO:0000256" key="3">
    <source>
        <dbReference type="SAM" id="MobiDB-lite"/>
    </source>
</evidence>
<protein>
    <submittedName>
        <fullName evidence="5">NUDIX hydrolase</fullName>
    </submittedName>
</protein>
<dbReference type="PANTHER" id="PTHR43046:SF14">
    <property type="entry name" value="MUTT_NUDIX FAMILY PROTEIN"/>
    <property type="match status" value="1"/>
</dbReference>
<feature type="domain" description="Nudix hydrolase" evidence="4">
    <location>
        <begin position="71"/>
        <end position="216"/>
    </location>
</feature>
<dbReference type="GO" id="GO:0016787">
    <property type="term" value="F:hydrolase activity"/>
    <property type="evidence" value="ECO:0007669"/>
    <property type="project" value="UniProtKB-KW"/>
</dbReference>
<dbReference type="InterPro" id="IPR015797">
    <property type="entry name" value="NUDIX_hydrolase-like_dom_sf"/>
</dbReference>